<sequence>MKPIFKRGAPIEIRLFLAVVVAVGMLVADGKFATFQPLRNVLTSIVTPIQYLASLPTYFFTESSQRLRSQEELIAERDAFINEIMILREKEQRFSILESENAQLRRLLDAPVKINLPKTVAELLAVDNNPYVQQVVLNKGTLNGTFTRQPVIDDKGVVGQIVDVTPTSSRVLFITDISHAIPVRNQRNNTRYILNGSGNIDQLSLKFVPHSHDLLVGDILVTSGLGGIFPEGYPVAVIEQVTRDESRPFALVTASPLARLDSLRYVLLLGSSGVIENSNTAERPQSDLLSGANNE</sequence>
<dbReference type="InterPro" id="IPR007221">
    <property type="entry name" value="MreC"/>
</dbReference>
<dbReference type="InterPro" id="IPR042177">
    <property type="entry name" value="Cell/Rod_1"/>
</dbReference>
<dbReference type="PIRSF" id="PIRSF038471">
    <property type="entry name" value="MreC"/>
    <property type="match status" value="1"/>
</dbReference>
<evidence type="ECO:0000259" key="6">
    <source>
        <dbReference type="Pfam" id="PF04085"/>
    </source>
</evidence>
<dbReference type="AlphaFoldDB" id="A0AA41X1J2"/>
<dbReference type="PANTHER" id="PTHR34138:SF1">
    <property type="entry name" value="CELL SHAPE-DETERMINING PROTEIN MREC"/>
    <property type="match status" value="1"/>
</dbReference>
<name>A0AA41X1J2_9ALTE</name>
<feature type="domain" description="Rod shape-determining protein MreC beta-barrel core" evidence="6">
    <location>
        <begin position="125"/>
        <end position="269"/>
    </location>
</feature>
<keyword evidence="3 5" id="KW-0133">Cell shape</keyword>
<protein>
    <recommendedName>
        <fullName evidence="2 5">Cell shape-determining protein MreC</fullName>
    </recommendedName>
    <alternativeName>
        <fullName evidence="4 5">Cell shape protein MreC</fullName>
    </alternativeName>
</protein>
<dbReference type="Proteomes" id="UP001165413">
    <property type="component" value="Unassembled WGS sequence"/>
</dbReference>
<dbReference type="EMBL" id="JANATA010000010">
    <property type="protein sequence ID" value="MCP3428671.1"/>
    <property type="molecule type" value="Genomic_DNA"/>
</dbReference>
<dbReference type="NCBIfam" id="TIGR00219">
    <property type="entry name" value="mreC"/>
    <property type="match status" value="1"/>
</dbReference>
<evidence type="ECO:0000256" key="2">
    <source>
        <dbReference type="ARBA" id="ARBA00013855"/>
    </source>
</evidence>
<dbReference type="Pfam" id="PF04085">
    <property type="entry name" value="MreC"/>
    <property type="match status" value="1"/>
</dbReference>
<gene>
    <name evidence="7" type="primary">mreC</name>
    <name evidence="7" type="ORF">NLF92_06905</name>
</gene>
<organism evidence="7 8">
    <name type="scientific">Opacimonas viscosa</name>
    <dbReference type="NCBI Taxonomy" id="2961944"/>
    <lineage>
        <taxon>Bacteria</taxon>
        <taxon>Pseudomonadati</taxon>
        <taxon>Pseudomonadota</taxon>
        <taxon>Gammaproteobacteria</taxon>
        <taxon>Alteromonadales</taxon>
        <taxon>Alteromonadaceae</taxon>
        <taxon>Opacimonas</taxon>
    </lineage>
</organism>
<dbReference type="Gene3D" id="2.40.10.350">
    <property type="entry name" value="Rod shape-determining protein MreC, domain 2"/>
    <property type="match status" value="1"/>
</dbReference>
<evidence type="ECO:0000313" key="8">
    <source>
        <dbReference type="Proteomes" id="UP001165413"/>
    </source>
</evidence>
<evidence type="ECO:0000256" key="1">
    <source>
        <dbReference type="ARBA" id="ARBA00009369"/>
    </source>
</evidence>
<evidence type="ECO:0000256" key="3">
    <source>
        <dbReference type="ARBA" id="ARBA00022960"/>
    </source>
</evidence>
<dbReference type="InterPro" id="IPR042175">
    <property type="entry name" value="Cell/Rod_MreC_2"/>
</dbReference>
<evidence type="ECO:0000313" key="7">
    <source>
        <dbReference type="EMBL" id="MCP3428671.1"/>
    </source>
</evidence>
<comment type="function">
    <text evidence="5">Involved in formation and maintenance of cell shape.</text>
</comment>
<accession>A0AA41X1J2</accession>
<reference evidence="7" key="1">
    <citation type="submission" date="2022-07" db="EMBL/GenBank/DDBJ databases">
        <title>Characterization of the Novel Bacterium Alteromonas immobilis LMIT006 and Alteromonas gregis LMIT007.</title>
        <authorList>
            <person name="Lin X."/>
        </authorList>
    </citation>
    <scope>NUCLEOTIDE SEQUENCE</scope>
    <source>
        <strain evidence="7">LMIT007</strain>
    </source>
</reference>
<evidence type="ECO:0000256" key="4">
    <source>
        <dbReference type="ARBA" id="ARBA00032089"/>
    </source>
</evidence>
<evidence type="ECO:0000256" key="5">
    <source>
        <dbReference type="PIRNR" id="PIRNR038471"/>
    </source>
</evidence>
<dbReference type="Gene3D" id="2.40.10.340">
    <property type="entry name" value="Rod shape-determining protein MreC, domain 1"/>
    <property type="match status" value="1"/>
</dbReference>
<proteinExistence type="inferred from homology"/>
<keyword evidence="8" id="KW-1185">Reference proteome</keyword>
<dbReference type="GO" id="GO:0005886">
    <property type="term" value="C:plasma membrane"/>
    <property type="evidence" value="ECO:0007669"/>
    <property type="project" value="TreeGrafter"/>
</dbReference>
<dbReference type="RefSeq" id="WP_254100172.1">
    <property type="nucleotide sequence ID" value="NZ_JANATA010000010.1"/>
</dbReference>
<comment type="similarity">
    <text evidence="1 5">Belongs to the MreC family.</text>
</comment>
<dbReference type="InterPro" id="IPR055342">
    <property type="entry name" value="MreC_beta-barrel_core"/>
</dbReference>
<dbReference type="GO" id="GO:0008360">
    <property type="term" value="P:regulation of cell shape"/>
    <property type="evidence" value="ECO:0007669"/>
    <property type="project" value="UniProtKB-KW"/>
</dbReference>
<comment type="caution">
    <text evidence="7">The sequence shown here is derived from an EMBL/GenBank/DDBJ whole genome shotgun (WGS) entry which is preliminary data.</text>
</comment>
<dbReference type="PANTHER" id="PTHR34138">
    <property type="entry name" value="CELL SHAPE-DETERMINING PROTEIN MREC"/>
    <property type="match status" value="1"/>
</dbReference>